<evidence type="ECO:0000313" key="2">
    <source>
        <dbReference type="EMBL" id="TLD99615.1"/>
    </source>
</evidence>
<reference evidence="1 4" key="2">
    <citation type="submission" date="2018-06" db="EMBL/GenBank/DDBJ databases">
        <authorList>
            <consortium name="Pathogen Informatics"/>
            <person name="Doyle S."/>
        </authorList>
    </citation>
    <scope>NUCLEOTIDE SEQUENCE [LARGE SCALE GENOMIC DNA]</scope>
    <source>
        <strain evidence="1 4">NCTC12714</strain>
    </source>
</reference>
<proteinExistence type="predicted"/>
<evidence type="ECO:0000313" key="4">
    <source>
        <dbReference type="Proteomes" id="UP000255139"/>
    </source>
</evidence>
<dbReference type="EMBL" id="JRPD02000016">
    <property type="protein sequence ID" value="TLD99615.1"/>
    <property type="molecule type" value="Genomic_DNA"/>
</dbReference>
<dbReference type="Proteomes" id="UP000029922">
    <property type="component" value="Unassembled WGS sequence"/>
</dbReference>
<evidence type="ECO:0000313" key="3">
    <source>
        <dbReference type="Proteomes" id="UP000029922"/>
    </source>
</evidence>
<name>A0A099TVU3_9HELI</name>
<dbReference type="OrthoDB" id="5323556at2"/>
<dbReference type="InterPro" id="IPR029058">
    <property type="entry name" value="AB_hydrolase_fold"/>
</dbReference>
<protein>
    <submittedName>
        <fullName evidence="1">Predicted esterase</fullName>
    </submittedName>
</protein>
<dbReference type="Gene3D" id="3.40.50.1820">
    <property type="entry name" value="alpha/beta hydrolase"/>
    <property type="match status" value="1"/>
</dbReference>
<dbReference type="Pfam" id="PF05728">
    <property type="entry name" value="UPF0227"/>
    <property type="match status" value="1"/>
</dbReference>
<evidence type="ECO:0000313" key="1">
    <source>
        <dbReference type="EMBL" id="STQ86773.1"/>
    </source>
</evidence>
<dbReference type="AlphaFoldDB" id="A0A099TVU3"/>
<dbReference type="EMBL" id="UGJE01000002">
    <property type="protein sequence ID" value="STQ86773.1"/>
    <property type="molecule type" value="Genomic_DNA"/>
</dbReference>
<dbReference type="SUPFAM" id="SSF53474">
    <property type="entry name" value="alpha/beta-Hydrolases"/>
    <property type="match status" value="1"/>
</dbReference>
<accession>A0A099TVU3</accession>
<dbReference type="RefSeq" id="WP_034558385.1">
    <property type="nucleotide sequence ID" value="NZ_FZML01000033.1"/>
</dbReference>
<dbReference type="InterPro" id="IPR008886">
    <property type="entry name" value="UPF0227/Esterase_YqiA"/>
</dbReference>
<keyword evidence="4" id="KW-1185">Reference proteome</keyword>
<sequence>MQLFYSHGFHSSRNCLSYLRICEGLKVSPIQLIYDNGADFRENLFMLKNQLLDSNPSKHFGFIGNSLGAFYLWQLMLYSSELKIPMPSTFIFFNPVFEPLAQLKKYIDIPQINTTTQDTFTLTRANWESYAHYLCMPLSRNANRQDNHISKSIENNIDKFSEYGGIVCFSYGDKLIDWHVSQAYWKNHANILHIQGDHVIVDFTPLLESIRPFLFNK</sequence>
<organism evidence="1 4">
    <name type="scientific">Helicobacter muridarum</name>
    <dbReference type="NCBI Taxonomy" id="216"/>
    <lineage>
        <taxon>Bacteria</taxon>
        <taxon>Pseudomonadati</taxon>
        <taxon>Campylobacterota</taxon>
        <taxon>Epsilonproteobacteria</taxon>
        <taxon>Campylobacterales</taxon>
        <taxon>Helicobacteraceae</taxon>
        <taxon>Helicobacter</taxon>
    </lineage>
</organism>
<gene>
    <name evidence="2" type="ORF">LS73_007030</name>
    <name evidence="1" type="ORF">NCTC12714_01584</name>
</gene>
<reference evidence="2 3" key="1">
    <citation type="journal article" date="2014" name="Genome Announc.">
        <title>Draft genome sequences of eight enterohepatic helicobacter species isolated from both laboratory and wild rodents.</title>
        <authorList>
            <person name="Sheh A."/>
            <person name="Shen Z."/>
            <person name="Fox J.G."/>
        </authorList>
    </citation>
    <scope>NUCLEOTIDE SEQUENCE [LARGE SCALE GENOMIC DNA]</scope>
    <source>
        <strain evidence="2 3">ST1</strain>
    </source>
</reference>
<dbReference type="Proteomes" id="UP000255139">
    <property type="component" value="Unassembled WGS sequence"/>
</dbReference>